<dbReference type="Proteomes" id="UP000092714">
    <property type="component" value="Unassembled WGS sequence"/>
</dbReference>
<dbReference type="eggNOG" id="ENOG50314TT">
    <property type="taxonomic scope" value="Bacteria"/>
</dbReference>
<evidence type="ECO:0000256" key="1">
    <source>
        <dbReference type="SAM" id="Phobius"/>
    </source>
</evidence>
<accession>A0A1B8RP41</accession>
<organism evidence="2 3">
    <name type="scientific">Clostridium paraputrificum</name>
    <dbReference type="NCBI Taxonomy" id="29363"/>
    <lineage>
        <taxon>Bacteria</taxon>
        <taxon>Bacillati</taxon>
        <taxon>Bacillota</taxon>
        <taxon>Clostridia</taxon>
        <taxon>Eubacteriales</taxon>
        <taxon>Clostridiaceae</taxon>
        <taxon>Clostridium</taxon>
    </lineage>
</organism>
<evidence type="ECO:0000313" key="3">
    <source>
        <dbReference type="Proteomes" id="UP000092714"/>
    </source>
</evidence>
<feature type="transmembrane region" description="Helical" evidence="1">
    <location>
        <begin position="21"/>
        <end position="53"/>
    </location>
</feature>
<dbReference type="AlphaFoldDB" id="A0A1B8RP41"/>
<dbReference type="RefSeq" id="WP_065254494.1">
    <property type="nucleotide sequence ID" value="NZ_JAQLCW010000002.1"/>
</dbReference>
<protein>
    <submittedName>
        <fullName evidence="2">Uncharacterized protein</fullName>
    </submittedName>
</protein>
<keyword evidence="1" id="KW-0812">Transmembrane</keyword>
<evidence type="ECO:0000313" key="2">
    <source>
        <dbReference type="EMBL" id="OBY10595.1"/>
    </source>
</evidence>
<gene>
    <name evidence="2" type="ORF">CP373A1_08790</name>
</gene>
<sequence>MDDKKAQEQFKRGIKYNRIGFFIILLAIVPMALLEGLVKYILATIILSIGFYLERQYKCSYCGYVFDPKLKSNELIYCPKCSKKLQ</sequence>
<name>A0A1B8RP41_9CLOT</name>
<dbReference type="OrthoDB" id="1956242at2"/>
<comment type="caution">
    <text evidence="2">The sequence shown here is derived from an EMBL/GenBank/DDBJ whole genome shotgun (WGS) entry which is preliminary data.</text>
</comment>
<keyword evidence="1" id="KW-0472">Membrane</keyword>
<keyword evidence="1" id="KW-1133">Transmembrane helix</keyword>
<reference evidence="2 3" key="1">
    <citation type="submission" date="2016-06" db="EMBL/GenBank/DDBJ databases">
        <authorList>
            <person name="Kjaerup R.B."/>
            <person name="Dalgaard T.S."/>
            <person name="Juul-Madsen H.R."/>
        </authorList>
    </citation>
    <scope>NUCLEOTIDE SEQUENCE [LARGE SCALE GENOMIC DNA]</scope>
    <source>
        <strain evidence="2 3">373-A1</strain>
    </source>
</reference>
<dbReference type="EMBL" id="MAPZ01000019">
    <property type="protein sequence ID" value="OBY10595.1"/>
    <property type="molecule type" value="Genomic_DNA"/>
</dbReference>
<keyword evidence="3" id="KW-1185">Reference proteome</keyword>
<proteinExistence type="predicted"/>
<dbReference type="SUPFAM" id="SSF57802">
    <property type="entry name" value="Rubredoxin-like"/>
    <property type="match status" value="1"/>
</dbReference>